<dbReference type="KEGG" id="cnc:CNE_BB1p01070"/>
<proteinExistence type="predicted"/>
<dbReference type="Proteomes" id="UP000006798">
    <property type="component" value="Plasmid pBB1"/>
</dbReference>
<dbReference type="EMBL" id="CP002879">
    <property type="protein sequence ID" value="AEI81534.1"/>
    <property type="molecule type" value="Genomic_DNA"/>
</dbReference>
<evidence type="ECO:0000313" key="1">
    <source>
        <dbReference type="EMBL" id="AEI81534.1"/>
    </source>
</evidence>
<accession>F8GVH5</accession>
<evidence type="ECO:0000313" key="2">
    <source>
        <dbReference type="Proteomes" id="UP000006798"/>
    </source>
</evidence>
<name>F8GVH5_CUPNN</name>
<gene>
    <name evidence="1" type="ordered locus">CNE_BB1p01070</name>
</gene>
<sequence length="39" mass="4146">MPFGPLLLASSVHQSAAPDVTSSARARRQFTCCDELPQG</sequence>
<organism evidence="1 2">
    <name type="scientific">Cupriavidus necator (strain ATCC 43291 / DSM 13513 / CCUG 52238 / LMG 8453 / N-1)</name>
    <name type="common">Ralstonia eutropha</name>
    <dbReference type="NCBI Taxonomy" id="1042878"/>
    <lineage>
        <taxon>Bacteria</taxon>
        <taxon>Pseudomonadati</taxon>
        <taxon>Pseudomonadota</taxon>
        <taxon>Betaproteobacteria</taxon>
        <taxon>Burkholderiales</taxon>
        <taxon>Burkholderiaceae</taxon>
        <taxon>Cupriavidus</taxon>
    </lineage>
</organism>
<reference evidence="1 2" key="1">
    <citation type="journal article" date="2011" name="J. Bacteriol.">
        <title>Complete genome sequence of the type strain Cupriavidus necator N-1.</title>
        <authorList>
            <person name="Poehlein A."/>
            <person name="Kusian B."/>
            <person name="Friedrich B."/>
            <person name="Daniel R."/>
            <person name="Bowien B."/>
        </authorList>
    </citation>
    <scope>NUCLEOTIDE SEQUENCE [LARGE SCALE GENOMIC DNA]</scope>
    <source>
        <strain evidence="2">ATCC 43291 / DSM 13513 / CCUG 52238 / LMG 8453 / N-1</strain>
        <plasmid evidence="1 2">pBB1</plasmid>
    </source>
</reference>
<dbReference type="AlphaFoldDB" id="F8GVH5"/>
<dbReference type="HOGENOM" id="CLU_3308315_0_0_4"/>
<protein>
    <submittedName>
        <fullName evidence="1">Uncharacterized protein</fullName>
    </submittedName>
</protein>
<geneLocation type="plasmid" evidence="1 2">
    <name>pBB1</name>
</geneLocation>
<keyword evidence="1" id="KW-0614">Plasmid</keyword>